<organism evidence="1 2">
    <name type="scientific">Dreissena polymorpha</name>
    <name type="common">Zebra mussel</name>
    <name type="synonym">Mytilus polymorpha</name>
    <dbReference type="NCBI Taxonomy" id="45954"/>
    <lineage>
        <taxon>Eukaryota</taxon>
        <taxon>Metazoa</taxon>
        <taxon>Spiralia</taxon>
        <taxon>Lophotrochozoa</taxon>
        <taxon>Mollusca</taxon>
        <taxon>Bivalvia</taxon>
        <taxon>Autobranchia</taxon>
        <taxon>Heteroconchia</taxon>
        <taxon>Euheterodonta</taxon>
        <taxon>Imparidentia</taxon>
        <taxon>Neoheterodontei</taxon>
        <taxon>Myida</taxon>
        <taxon>Dreissenoidea</taxon>
        <taxon>Dreissenidae</taxon>
        <taxon>Dreissena</taxon>
    </lineage>
</organism>
<protein>
    <submittedName>
        <fullName evidence="1">Uncharacterized protein</fullName>
    </submittedName>
</protein>
<accession>A0A9D4LZH4</accession>
<dbReference type="EMBL" id="JAIWYP010000002">
    <property type="protein sequence ID" value="KAH3866553.1"/>
    <property type="molecule type" value="Genomic_DNA"/>
</dbReference>
<proteinExistence type="predicted"/>
<sequence length="64" mass="7486">MYTELPEYCIQGDWLTWLLPKEVGVRGISARSVCRLLAVGFTGRNRRRTIWKMSKESERSPSRL</sequence>
<dbReference type="AlphaFoldDB" id="A0A9D4LZH4"/>
<gene>
    <name evidence="1" type="ORF">DPMN_029644</name>
</gene>
<evidence type="ECO:0000313" key="1">
    <source>
        <dbReference type="EMBL" id="KAH3866553.1"/>
    </source>
</evidence>
<keyword evidence="2" id="KW-1185">Reference proteome</keyword>
<reference evidence="1" key="1">
    <citation type="journal article" date="2019" name="bioRxiv">
        <title>The Genome of the Zebra Mussel, Dreissena polymorpha: A Resource for Invasive Species Research.</title>
        <authorList>
            <person name="McCartney M.A."/>
            <person name="Auch B."/>
            <person name="Kono T."/>
            <person name="Mallez S."/>
            <person name="Zhang Y."/>
            <person name="Obille A."/>
            <person name="Becker A."/>
            <person name="Abrahante J.E."/>
            <person name="Garbe J."/>
            <person name="Badalamenti J.P."/>
            <person name="Herman A."/>
            <person name="Mangelson H."/>
            <person name="Liachko I."/>
            <person name="Sullivan S."/>
            <person name="Sone E.D."/>
            <person name="Koren S."/>
            <person name="Silverstein K.A.T."/>
            <person name="Beckman K.B."/>
            <person name="Gohl D.M."/>
        </authorList>
    </citation>
    <scope>NUCLEOTIDE SEQUENCE</scope>
    <source>
        <strain evidence="1">Duluth1</strain>
        <tissue evidence="1">Whole animal</tissue>
    </source>
</reference>
<dbReference type="Proteomes" id="UP000828390">
    <property type="component" value="Unassembled WGS sequence"/>
</dbReference>
<comment type="caution">
    <text evidence="1">The sequence shown here is derived from an EMBL/GenBank/DDBJ whole genome shotgun (WGS) entry which is preliminary data.</text>
</comment>
<evidence type="ECO:0000313" key="2">
    <source>
        <dbReference type="Proteomes" id="UP000828390"/>
    </source>
</evidence>
<reference evidence="1" key="2">
    <citation type="submission" date="2020-11" db="EMBL/GenBank/DDBJ databases">
        <authorList>
            <person name="McCartney M.A."/>
            <person name="Auch B."/>
            <person name="Kono T."/>
            <person name="Mallez S."/>
            <person name="Becker A."/>
            <person name="Gohl D.M."/>
            <person name="Silverstein K.A.T."/>
            <person name="Koren S."/>
            <person name="Bechman K.B."/>
            <person name="Herman A."/>
            <person name="Abrahante J.E."/>
            <person name="Garbe J."/>
        </authorList>
    </citation>
    <scope>NUCLEOTIDE SEQUENCE</scope>
    <source>
        <strain evidence="1">Duluth1</strain>
        <tissue evidence="1">Whole animal</tissue>
    </source>
</reference>
<name>A0A9D4LZH4_DREPO</name>